<evidence type="ECO:0000256" key="1">
    <source>
        <dbReference type="ARBA" id="ARBA00004429"/>
    </source>
</evidence>
<keyword evidence="6 8" id="KW-1133">Transmembrane helix</keyword>
<keyword evidence="5 8" id="KW-0812">Transmembrane</keyword>
<dbReference type="GO" id="GO:0015740">
    <property type="term" value="P:C4-dicarboxylate transport"/>
    <property type="evidence" value="ECO:0007669"/>
    <property type="project" value="TreeGrafter"/>
</dbReference>
<gene>
    <name evidence="10" type="ORF">S06H3_40814</name>
</gene>
<accession>X1NA47</accession>
<keyword evidence="2" id="KW-0813">Transport</keyword>
<proteinExistence type="predicted"/>
<keyword evidence="4" id="KW-0997">Cell inner membrane</keyword>
<feature type="domain" description="Tripartite ATP-independent periplasmic transporters DctQ component" evidence="9">
    <location>
        <begin position="32"/>
        <end position="161"/>
    </location>
</feature>
<feature type="transmembrane region" description="Helical" evidence="8">
    <location>
        <begin position="100"/>
        <end position="121"/>
    </location>
</feature>
<evidence type="ECO:0000256" key="5">
    <source>
        <dbReference type="ARBA" id="ARBA00022692"/>
    </source>
</evidence>
<dbReference type="Pfam" id="PF04290">
    <property type="entry name" value="DctQ"/>
    <property type="match status" value="1"/>
</dbReference>
<evidence type="ECO:0000256" key="8">
    <source>
        <dbReference type="SAM" id="Phobius"/>
    </source>
</evidence>
<evidence type="ECO:0000256" key="7">
    <source>
        <dbReference type="ARBA" id="ARBA00023136"/>
    </source>
</evidence>
<dbReference type="PANTHER" id="PTHR35011:SF2">
    <property type="entry name" value="2,3-DIKETO-L-GULONATE TRAP TRANSPORTER SMALL PERMEASE PROTEIN YIAM"/>
    <property type="match status" value="1"/>
</dbReference>
<dbReference type="InterPro" id="IPR007387">
    <property type="entry name" value="TRAP_DctQ"/>
</dbReference>
<comment type="caution">
    <text evidence="10">The sequence shown here is derived from an EMBL/GenBank/DDBJ whole genome shotgun (WGS) entry which is preliminary data.</text>
</comment>
<keyword evidence="7 8" id="KW-0472">Membrane</keyword>
<dbReference type="InterPro" id="IPR055348">
    <property type="entry name" value="DctQ"/>
</dbReference>
<dbReference type="GO" id="GO:0022857">
    <property type="term" value="F:transmembrane transporter activity"/>
    <property type="evidence" value="ECO:0007669"/>
    <property type="project" value="TreeGrafter"/>
</dbReference>
<feature type="transmembrane region" description="Helical" evidence="8">
    <location>
        <begin position="133"/>
        <end position="158"/>
    </location>
</feature>
<feature type="transmembrane region" description="Helical" evidence="8">
    <location>
        <begin position="20"/>
        <end position="42"/>
    </location>
</feature>
<evidence type="ECO:0000256" key="6">
    <source>
        <dbReference type="ARBA" id="ARBA00022989"/>
    </source>
</evidence>
<protein>
    <recommendedName>
        <fullName evidence="9">Tripartite ATP-independent periplasmic transporters DctQ component domain-containing protein</fullName>
    </recommendedName>
</protein>
<dbReference type="EMBL" id="BARV01025084">
    <property type="protein sequence ID" value="GAI40483.1"/>
    <property type="molecule type" value="Genomic_DNA"/>
</dbReference>
<dbReference type="GO" id="GO:0005886">
    <property type="term" value="C:plasma membrane"/>
    <property type="evidence" value="ECO:0007669"/>
    <property type="project" value="UniProtKB-SubCell"/>
</dbReference>
<evidence type="ECO:0000256" key="3">
    <source>
        <dbReference type="ARBA" id="ARBA00022475"/>
    </source>
</evidence>
<dbReference type="AlphaFoldDB" id="X1NA47"/>
<reference evidence="10" key="1">
    <citation type="journal article" date="2014" name="Front. Microbiol.">
        <title>High frequency of phylogenetically diverse reductive dehalogenase-homologous genes in deep subseafloor sedimentary metagenomes.</title>
        <authorList>
            <person name="Kawai M."/>
            <person name="Futagami T."/>
            <person name="Toyoda A."/>
            <person name="Takaki Y."/>
            <person name="Nishi S."/>
            <person name="Hori S."/>
            <person name="Arai W."/>
            <person name="Tsubouchi T."/>
            <person name="Morono Y."/>
            <person name="Uchiyama I."/>
            <person name="Ito T."/>
            <person name="Fujiyama A."/>
            <person name="Inagaki F."/>
            <person name="Takami H."/>
        </authorList>
    </citation>
    <scope>NUCLEOTIDE SEQUENCE</scope>
    <source>
        <strain evidence="10">Expedition CK06-06</strain>
    </source>
</reference>
<evidence type="ECO:0000256" key="4">
    <source>
        <dbReference type="ARBA" id="ARBA00022519"/>
    </source>
</evidence>
<comment type="subcellular location">
    <subcellularLocation>
        <location evidence="1">Cell inner membrane</location>
        <topology evidence="1">Multi-pass membrane protein</topology>
    </subcellularLocation>
</comment>
<feature type="non-terminal residue" evidence="10">
    <location>
        <position position="185"/>
    </location>
</feature>
<name>X1NA47_9ZZZZ</name>
<evidence type="ECO:0000259" key="9">
    <source>
        <dbReference type="Pfam" id="PF04290"/>
    </source>
</evidence>
<evidence type="ECO:0000256" key="2">
    <source>
        <dbReference type="ARBA" id="ARBA00022448"/>
    </source>
</evidence>
<evidence type="ECO:0000313" key="10">
    <source>
        <dbReference type="EMBL" id="GAI40483.1"/>
    </source>
</evidence>
<keyword evidence="3" id="KW-1003">Cell membrane</keyword>
<dbReference type="PANTHER" id="PTHR35011">
    <property type="entry name" value="2,3-DIKETO-L-GULONATE TRAP TRANSPORTER SMALL PERMEASE PROTEIN YIAM"/>
    <property type="match status" value="1"/>
</dbReference>
<organism evidence="10">
    <name type="scientific">marine sediment metagenome</name>
    <dbReference type="NCBI Taxonomy" id="412755"/>
    <lineage>
        <taxon>unclassified sequences</taxon>
        <taxon>metagenomes</taxon>
        <taxon>ecological metagenomes</taxon>
    </lineage>
</organism>
<feature type="transmembrane region" description="Helical" evidence="8">
    <location>
        <begin position="49"/>
        <end position="71"/>
    </location>
</feature>
<sequence length="185" mass="20135">MWASKLAHTLGKIVNSLSWWAVIIGMVALVLMMVTVVIDVTLRTLSKGVLGSVDIVGLLLVVVFFCGYAYAETKGRHIQVDVLVARLSPTAQQIITTSGYFITIGVTILISWQCFVYAVFLKTGGIHTGVLHIPLWPFLAAAGFFVVLFTVALLSTFLTHIAELLRTIGTKAYWWLLPGVILASG</sequence>